<dbReference type="Gene3D" id="3.30.1980.10">
    <property type="entry name" value="Hypothetical protein YunC"/>
    <property type="match status" value="1"/>
</dbReference>
<name>B8D637_DESA1</name>
<dbReference type="SUPFAM" id="SSF102891">
    <property type="entry name" value="Hypothetical protein Ta1206"/>
    <property type="match status" value="1"/>
</dbReference>
<dbReference type="Pfam" id="PF08827">
    <property type="entry name" value="DUF1805"/>
    <property type="match status" value="1"/>
</dbReference>
<organism evidence="1 2">
    <name type="scientific">Desulfurococcus amylolyticus (strain DSM 18924 / JCM 16383 / VKM B-2413 / 1221n)</name>
    <name type="common">Desulfurococcus kamchatkensis</name>
    <dbReference type="NCBI Taxonomy" id="490899"/>
    <lineage>
        <taxon>Archaea</taxon>
        <taxon>Thermoproteota</taxon>
        <taxon>Thermoprotei</taxon>
        <taxon>Desulfurococcales</taxon>
        <taxon>Desulfurococcaceae</taxon>
        <taxon>Desulfurococcus</taxon>
    </lineage>
</organism>
<dbReference type="InterPro" id="IPR014931">
    <property type="entry name" value="DUF1805"/>
</dbReference>
<proteinExistence type="predicted"/>
<dbReference type="EMBL" id="CP001140">
    <property type="protein sequence ID" value="ACL11568.1"/>
    <property type="molecule type" value="Genomic_DNA"/>
</dbReference>
<dbReference type="HOGENOM" id="CLU_160472_0_0_2"/>
<accession>B8D637</accession>
<dbReference type="eggNOG" id="arCOG04424">
    <property type="taxonomic scope" value="Archaea"/>
</dbReference>
<evidence type="ECO:0000313" key="2">
    <source>
        <dbReference type="Proteomes" id="UP000006903"/>
    </source>
</evidence>
<dbReference type="InterPro" id="IPR036493">
    <property type="entry name" value="YunC_sf"/>
</dbReference>
<dbReference type="STRING" id="490899.DKAM_1242"/>
<dbReference type="AlphaFoldDB" id="B8D637"/>
<reference evidence="1 2" key="1">
    <citation type="journal article" date="2009" name="J. Bacteriol.">
        <title>Complete genome sequence of the anaerobic, protein-degrading hyperthermophilic crenarchaeon Desulfurococcus kamchatkensis.</title>
        <authorList>
            <person name="Ravin N.V."/>
            <person name="Mardanov A.V."/>
            <person name="Beletsky A.V."/>
            <person name="Kublanov I.V."/>
            <person name="Kolganova T.V."/>
            <person name="Lebedinsky A.V."/>
            <person name="Chernyh N.A."/>
            <person name="Bonch-Osmolovskaya E.A."/>
            <person name="Skryabin K.G."/>
        </authorList>
    </citation>
    <scope>NUCLEOTIDE SEQUENCE [LARGE SCALE GENOMIC DNA]</scope>
    <source>
        <strain evidence="2">DSM 18924 / JCM 16383 / VKM B-2413 / 1221n</strain>
    </source>
</reference>
<protein>
    <submittedName>
        <fullName evidence="1">DUF1805 domain containing protein</fullName>
    </submittedName>
</protein>
<gene>
    <name evidence="1" type="ordered locus">DKAM_1242</name>
</gene>
<sequence>MMSVSDFIRIREVNVEGKKLIGIEISLPNSPPAVILIGEKGFAMCGLLDIQAAERLGVVAVKVQGVRTVEDMLAKEISDSTSKAREHGLVKGVKLIDVINKL</sequence>
<evidence type="ECO:0000313" key="1">
    <source>
        <dbReference type="EMBL" id="ACL11568.1"/>
    </source>
</evidence>
<dbReference type="KEGG" id="dka:DKAM_1242"/>
<dbReference type="Proteomes" id="UP000006903">
    <property type="component" value="Chromosome"/>
</dbReference>